<sequence>MTPAGPPRAGSAAPCAATGLVLACLMAAVVTVGVVGAGVSVRAADVGAAAVDEPQYLLTALSLAEDGDLDISDERAQARYTAFHDVPPPIQTAEQADGRRVSPHDPLLPLLLAPAMGLGGYLAAKWVLVLIAGLLAAATTYLAATRYAVPVVLAAVVSTLAGTVTPLAVYGHQVYPELPAALAVVATVLLVVPPAGRSADAWWSPLRVLGVVLAVSALPWLAVKYAPVAAALAVVALCSLRRASLRLTAVAVVALAASGAVWLGAHQLLYGGWTAYASGDHFQAKGEFSAVGFEPNYLGRSTRLIGLVTDRDYGLAAWAPVWLLGLAAIPFAARARQWALVLPVAAGWLTATFVALTMQGYWWPGRQVVVILPLVAVAVAVLLHRSHGPIASWVRGGAVLAAAVSLGVQAWVTLAGRAGTLTWVGAPDRPAAGWIDLARTALPDYRRGEPVDWALHAAWIVAALLLAAFGLTADPRGTSDERSPSPPSQIPGEPQTNGHPRPALSTPHQEEPRMTPLRTTGRRTTAVVGVTGLVATTLLAGCTSTSGDTIQVYSARHYDLEQAFERYAEETGTSVEFLYGSDAELRERIAAEGDDTVADAYLTVDAGNLAAAADQGIFAPAESTVLEDAVPEGLRDPQGRWFGLAKRVRTIIYNPDAVSTDELSTYEDLADPRWKDRLCLRTANASYTQSLVASMIASRGEERTEEVVRGWAENGSIYSNDAEIIDNVASGGCDVGIVNHYYLARALQEDPDLSVKPFWANQDGEGVHVNISGGGVVAAGDNPEGARKLLEWLATDGQDELVGDNMEYPVNPDVAPQELLASWGEFREEKIDATAYAEQNSTAVELLGRAGYE</sequence>
<comment type="caution">
    <text evidence="5">The sequence shown here is derived from an EMBL/GenBank/DDBJ whole genome shotgun (WGS) entry which is preliminary data.</text>
</comment>
<dbReference type="InterPro" id="IPR006059">
    <property type="entry name" value="SBP"/>
</dbReference>
<proteinExistence type="predicted"/>
<keyword evidence="1" id="KW-0406">Ion transport</keyword>
<feature type="transmembrane region" description="Helical" evidence="4">
    <location>
        <begin position="340"/>
        <end position="362"/>
    </location>
</feature>
<keyword evidence="1" id="KW-0813">Transport</keyword>
<keyword evidence="1" id="KW-0410">Iron transport</keyword>
<keyword evidence="4" id="KW-1133">Transmembrane helix</keyword>
<feature type="transmembrane region" description="Helical" evidence="4">
    <location>
        <begin position="245"/>
        <end position="265"/>
    </location>
</feature>
<keyword evidence="4" id="KW-0812">Transmembrane</keyword>
<accession>A0A560WDT6</accession>
<organism evidence="5 6">
    <name type="scientific">Marihabitans asiaticum</name>
    <dbReference type="NCBI Taxonomy" id="415218"/>
    <lineage>
        <taxon>Bacteria</taxon>
        <taxon>Bacillati</taxon>
        <taxon>Actinomycetota</taxon>
        <taxon>Actinomycetes</taxon>
        <taxon>Micrococcales</taxon>
        <taxon>Intrasporangiaceae</taxon>
        <taxon>Marihabitans</taxon>
    </lineage>
</organism>
<evidence type="ECO:0000313" key="5">
    <source>
        <dbReference type="EMBL" id="TWD15831.1"/>
    </source>
</evidence>
<keyword evidence="4" id="KW-0472">Membrane</keyword>
<dbReference type="GO" id="GO:0006826">
    <property type="term" value="P:iron ion transport"/>
    <property type="evidence" value="ECO:0007669"/>
    <property type="project" value="UniProtKB-KW"/>
</dbReference>
<dbReference type="SUPFAM" id="SSF53850">
    <property type="entry name" value="Periplasmic binding protein-like II"/>
    <property type="match status" value="1"/>
</dbReference>
<protein>
    <submittedName>
        <fullName evidence="5">ABC-type Fe3+ transport system substrate-binding protein</fullName>
    </submittedName>
</protein>
<feature type="transmembrane region" description="Helical" evidence="4">
    <location>
        <begin position="313"/>
        <end position="333"/>
    </location>
</feature>
<feature type="transmembrane region" description="Helical" evidence="4">
    <location>
        <begin position="396"/>
        <end position="414"/>
    </location>
</feature>
<evidence type="ECO:0000256" key="3">
    <source>
        <dbReference type="SAM" id="MobiDB-lite"/>
    </source>
</evidence>
<dbReference type="Pfam" id="PF01547">
    <property type="entry name" value="SBP_bac_1"/>
    <property type="match status" value="1"/>
</dbReference>
<evidence type="ECO:0000256" key="1">
    <source>
        <dbReference type="ARBA" id="ARBA00022496"/>
    </source>
</evidence>
<dbReference type="EMBL" id="VIUW01000002">
    <property type="protein sequence ID" value="TWD15831.1"/>
    <property type="molecule type" value="Genomic_DNA"/>
</dbReference>
<dbReference type="GO" id="GO:0030288">
    <property type="term" value="C:outer membrane-bounded periplasmic space"/>
    <property type="evidence" value="ECO:0007669"/>
    <property type="project" value="TreeGrafter"/>
</dbReference>
<name>A0A560WDT6_9MICO</name>
<feature type="transmembrane region" description="Helical" evidence="4">
    <location>
        <begin position="178"/>
        <end position="196"/>
    </location>
</feature>
<feature type="transmembrane region" description="Helical" evidence="4">
    <location>
        <begin position="208"/>
        <end position="238"/>
    </location>
</feature>
<feature type="region of interest" description="Disordered" evidence="3">
    <location>
        <begin position="475"/>
        <end position="522"/>
    </location>
</feature>
<dbReference type="Proteomes" id="UP000315628">
    <property type="component" value="Unassembled WGS sequence"/>
</dbReference>
<dbReference type="PANTHER" id="PTHR30006:SF15">
    <property type="entry name" value="IRON-UTILIZATION PERIPLASMIC PROTEIN"/>
    <property type="match status" value="1"/>
</dbReference>
<feature type="transmembrane region" description="Helical" evidence="4">
    <location>
        <begin position="368"/>
        <end position="384"/>
    </location>
</feature>
<dbReference type="OrthoDB" id="9769567at2"/>
<reference evidence="5 6" key="1">
    <citation type="submission" date="2019-06" db="EMBL/GenBank/DDBJ databases">
        <title>Sequencing the genomes of 1000 actinobacteria strains.</title>
        <authorList>
            <person name="Klenk H.-P."/>
        </authorList>
    </citation>
    <scope>NUCLEOTIDE SEQUENCE [LARGE SCALE GENOMIC DNA]</scope>
    <source>
        <strain evidence="5 6">DSM 18935</strain>
    </source>
</reference>
<feature type="transmembrane region" description="Helical" evidence="4">
    <location>
        <begin position="20"/>
        <end position="39"/>
    </location>
</feature>
<evidence type="ECO:0000256" key="4">
    <source>
        <dbReference type="SAM" id="Phobius"/>
    </source>
</evidence>
<dbReference type="AlphaFoldDB" id="A0A560WDT6"/>
<keyword evidence="6" id="KW-1185">Reference proteome</keyword>
<evidence type="ECO:0000313" key="6">
    <source>
        <dbReference type="Proteomes" id="UP000315628"/>
    </source>
</evidence>
<gene>
    <name evidence="5" type="ORF">FB557_1364</name>
</gene>
<dbReference type="RefSeq" id="WP_144856828.1">
    <property type="nucleotide sequence ID" value="NZ_BAAAYT010000001.1"/>
</dbReference>
<feature type="transmembrane region" description="Helical" evidence="4">
    <location>
        <begin position="453"/>
        <end position="473"/>
    </location>
</feature>
<dbReference type="Gene3D" id="3.40.190.10">
    <property type="entry name" value="Periplasmic binding protein-like II"/>
    <property type="match status" value="2"/>
</dbReference>
<keyword evidence="2" id="KW-0732">Signal</keyword>
<evidence type="ECO:0000256" key="2">
    <source>
        <dbReference type="ARBA" id="ARBA00022729"/>
    </source>
</evidence>
<feature type="transmembrane region" description="Helical" evidence="4">
    <location>
        <begin position="126"/>
        <end position="144"/>
    </location>
</feature>
<keyword evidence="1" id="KW-0408">Iron</keyword>
<dbReference type="PANTHER" id="PTHR30006">
    <property type="entry name" value="THIAMINE-BINDING PERIPLASMIC PROTEIN-RELATED"/>
    <property type="match status" value="1"/>
</dbReference>
<feature type="transmembrane region" description="Helical" evidence="4">
    <location>
        <begin position="150"/>
        <end position="171"/>
    </location>
</feature>